<dbReference type="HAMAP" id="MF_00185">
    <property type="entry name" value="IPP_trans"/>
    <property type="match status" value="1"/>
</dbReference>
<organism evidence="15 16">
    <name type="scientific">Ottowia cancrivicina</name>
    <dbReference type="NCBI Taxonomy" id="3040346"/>
    <lineage>
        <taxon>Bacteria</taxon>
        <taxon>Pseudomonadati</taxon>
        <taxon>Pseudomonadota</taxon>
        <taxon>Betaproteobacteria</taxon>
        <taxon>Burkholderiales</taxon>
        <taxon>Comamonadaceae</taxon>
        <taxon>Ottowia</taxon>
    </lineage>
</organism>
<feature type="region of interest" description="Interaction with substrate tRNA" evidence="10">
    <location>
        <begin position="261"/>
        <end position="266"/>
    </location>
</feature>
<feature type="region of interest" description="Interaction with substrate tRNA" evidence="10">
    <location>
        <begin position="44"/>
        <end position="47"/>
    </location>
</feature>
<comment type="cofactor">
    <cofactor evidence="1 10">
        <name>Mg(2+)</name>
        <dbReference type="ChEBI" id="CHEBI:18420"/>
    </cofactor>
</comment>
<reference evidence="15 16" key="1">
    <citation type="submission" date="2023-04" db="EMBL/GenBank/DDBJ databases">
        <title>Ottowia paracancer sp. nov., isolated from human stomach.</title>
        <authorList>
            <person name="Song Y."/>
        </authorList>
    </citation>
    <scope>NUCLEOTIDE SEQUENCE [LARGE SCALE GENOMIC DNA]</scope>
    <source>
        <strain evidence="15 16">10c7w1</strain>
    </source>
</reference>
<proteinExistence type="inferred from homology"/>
<dbReference type="EMBL" id="JARVII010000032">
    <property type="protein sequence ID" value="MDG9700356.1"/>
    <property type="molecule type" value="Genomic_DNA"/>
</dbReference>
<evidence type="ECO:0000256" key="11">
    <source>
        <dbReference type="RuleBase" id="RU003783"/>
    </source>
</evidence>
<keyword evidence="7 10" id="KW-0067">ATP-binding</keyword>
<evidence type="ECO:0000256" key="3">
    <source>
        <dbReference type="ARBA" id="ARBA00005842"/>
    </source>
</evidence>
<evidence type="ECO:0000256" key="13">
    <source>
        <dbReference type="RuleBase" id="RU003785"/>
    </source>
</evidence>
<sequence length="335" mass="36180">MPAACTLPLIALAGPTASGKTGVAVALAHWLAARGQAAEIISVDSALVYRGMDIGTAKPTLAERGGVPHHLLDVRDPLHAYSAADFTRDATALMADIRARGALPLLAGGTMLYFKALAEGLHHMPAAQQDIRRQIEAEAAERGWPALHAELARVDAATAARLAPADSQRIQRALEVWRATGRPLSSFHAQARRAPGPDDGGPTDALGYSQERLFSLEPADRAWLHARIAARFEAMLQNGFVDEVRALRQRGDLHAGLPAMRCVGYRQAWQALEENWPLAELREKGIAATRQLAKRQLTWLRGMPRRQAIATGEGQTPQQLAQAIAAAWARQARDG</sequence>
<evidence type="ECO:0000256" key="12">
    <source>
        <dbReference type="RuleBase" id="RU003784"/>
    </source>
</evidence>
<evidence type="ECO:0000313" key="15">
    <source>
        <dbReference type="EMBL" id="MDG9700356.1"/>
    </source>
</evidence>
<comment type="subunit">
    <text evidence="10">Monomer.</text>
</comment>
<comment type="caution">
    <text evidence="10">Lacks conserved residue(s) required for the propagation of feature annotation.</text>
</comment>
<evidence type="ECO:0000256" key="14">
    <source>
        <dbReference type="SAM" id="MobiDB-lite"/>
    </source>
</evidence>
<comment type="function">
    <text evidence="2 10 12">Catalyzes the transfer of a dimethylallyl group onto the adenine at position 37 in tRNAs that read codons beginning with uridine, leading to the formation of N6-(dimethylallyl)adenosine (i(6)A).</text>
</comment>
<name>A0AAW6RPH3_9BURK</name>
<gene>
    <name evidence="10 15" type="primary">miaA</name>
    <name evidence="15" type="ORF">QB898_11665</name>
</gene>
<evidence type="ECO:0000256" key="5">
    <source>
        <dbReference type="ARBA" id="ARBA00022694"/>
    </source>
</evidence>
<dbReference type="Proteomes" id="UP001237156">
    <property type="component" value="Unassembled WGS sequence"/>
</dbReference>
<keyword evidence="16" id="KW-1185">Reference proteome</keyword>
<dbReference type="FunFam" id="1.10.20.140:FF:000001">
    <property type="entry name" value="tRNA dimethylallyltransferase"/>
    <property type="match status" value="1"/>
</dbReference>
<dbReference type="PANTHER" id="PTHR11088">
    <property type="entry name" value="TRNA DIMETHYLALLYLTRANSFERASE"/>
    <property type="match status" value="1"/>
</dbReference>
<dbReference type="EC" id="2.5.1.75" evidence="10"/>
<dbReference type="AlphaFoldDB" id="A0AAW6RPH3"/>
<feature type="binding site" evidence="10">
    <location>
        <begin position="14"/>
        <end position="21"/>
    </location>
    <ligand>
        <name>ATP</name>
        <dbReference type="ChEBI" id="CHEBI:30616"/>
    </ligand>
</feature>
<evidence type="ECO:0000256" key="10">
    <source>
        <dbReference type="HAMAP-Rule" id="MF_00185"/>
    </source>
</evidence>
<keyword evidence="5 10" id="KW-0819">tRNA processing</keyword>
<evidence type="ECO:0000256" key="9">
    <source>
        <dbReference type="ARBA" id="ARBA00049563"/>
    </source>
</evidence>
<evidence type="ECO:0000256" key="1">
    <source>
        <dbReference type="ARBA" id="ARBA00001946"/>
    </source>
</evidence>
<feature type="region of interest" description="Interaction with substrate tRNA" evidence="10">
    <location>
        <begin position="168"/>
        <end position="172"/>
    </location>
</feature>
<dbReference type="NCBIfam" id="TIGR00174">
    <property type="entry name" value="miaA"/>
    <property type="match status" value="1"/>
</dbReference>
<protein>
    <recommendedName>
        <fullName evidence="10">tRNA dimethylallyltransferase</fullName>
        <ecNumber evidence="10">2.5.1.75</ecNumber>
    </recommendedName>
    <alternativeName>
        <fullName evidence="10">Dimethylallyl diphosphate:tRNA dimethylallyltransferase</fullName>
        <shortName evidence="10">DMAPP:tRNA dimethylallyltransferase</shortName>
        <shortName evidence="10">DMATase</shortName>
    </alternativeName>
    <alternativeName>
        <fullName evidence="10">Isopentenyl-diphosphate:tRNA isopentenyltransferase</fullName>
        <shortName evidence="10">IPP transferase</shortName>
        <shortName evidence="10">IPPT</shortName>
        <shortName evidence="10">IPTase</shortName>
    </alternativeName>
</protein>
<keyword evidence="6 10" id="KW-0547">Nucleotide-binding</keyword>
<dbReference type="GO" id="GO:0006400">
    <property type="term" value="P:tRNA modification"/>
    <property type="evidence" value="ECO:0007669"/>
    <property type="project" value="TreeGrafter"/>
</dbReference>
<dbReference type="InterPro" id="IPR039657">
    <property type="entry name" value="Dimethylallyltransferase"/>
</dbReference>
<evidence type="ECO:0000256" key="7">
    <source>
        <dbReference type="ARBA" id="ARBA00022840"/>
    </source>
</evidence>
<keyword evidence="4 10" id="KW-0808">Transferase</keyword>
<feature type="region of interest" description="Disordered" evidence="14">
    <location>
        <begin position="187"/>
        <end position="207"/>
    </location>
</feature>
<evidence type="ECO:0000256" key="8">
    <source>
        <dbReference type="ARBA" id="ARBA00022842"/>
    </source>
</evidence>
<keyword evidence="8 10" id="KW-0460">Magnesium</keyword>
<dbReference type="RefSeq" id="WP_279525091.1">
    <property type="nucleotide sequence ID" value="NZ_JARVII010000032.1"/>
</dbReference>
<dbReference type="InterPro" id="IPR018022">
    <property type="entry name" value="IPT"/>
</dbReference>
<comment type="similarity">
    <text evidence="3 10 13">Belongs to the IPP transferase family.</text>
</comment>
<feature type="binding site" evidence="10">
    <location>
        <begin position="16"/>
        <end position="21"/>
    </location>
    <ligand>
        <name>substrate</name>
    </ligand>
</feature>
<dbReference type="GO" id="GO:0005524">
    <property type="term" value="F:ATP binding"/>
    <property type="evidence" value="ECO:0007669"/>
    <property type="project" value="UniProtKB-UniRule"/>
</dbReference>
<dbReference type="Gene3D" id="1.10.20.140">
    <property type="match status" value="1"/>
</dbReference>
<feature type="site" description="Interaction with substrate tRNA" evidence="10">
    <location>
        <position position="132"/>
    </location>
</feature>
<evidence type="ECO:0000256" key="4">
    <source>
        <dbReference type="ARBA" id="ARBA00022679"/>
    </source>
</evidence>
<comment type="caution">
    <text evidence="15">The sequence shown here is derived from an EMBL/GenBank/DDBJ whole genome shotgun (WGS) entry which is preliminary data.</text>
</comment>
<dbReference type="PANTHER" id="PTHR11088:SF60">
    <property type="entry name" value="TRNA DIMETHYLALLYLTRANSFERASE"/>
    <property type="match status" value="1"/>
</dbReference>
<feature type="site" description="Interaction with substrate tRNA" evidence="10">
    <location>
        <position position="110"/>
    </location>
</feature>
<dbReference type="InterPro" id="IPR027417">
    <property type="entry name" value="P-loop_NTPase"/>
</dbReference>
<comment type="catalytic activity">
    <reaction evidence="9 10 11">
        <text>adenosine(37) in tRNA + dimethylallyl diphosphate = N(6)-dimethylallyladenosine(37) in tRNA + diphosphate</text>
        <dbReference type="Rhea" id="RHEA:26482"/>
        <dbReference type="Rhea" id="RHEA-COMP:10162"/>
        <dbReference type="Rhea" id="RHEA-COMP:10375"/>
        <dbReference type="ChEBI" id="CHEBI:33019"/>
        <dbReference type="ChEBI" id="CHEBI:57623"/>
        <dbReference type="ChEBI" id="CHEBI:74411"/>
        <dbReference type="ChEBI" id="CHEBI:74415"/>
        <dbReference type="EC" id="2.5.1.75"/>
    </reaction>
</comment>
<evidence type="ECO:0000256" key="6">
    <source>
        <dbReference type="ARBA" id="ARBA00022741"/>
    </source>
</evidence>
<dbReference type="Pfam" id="PF01715">
    <property type="entry name" value="IPPT"/>
    <property type="match status" value="1"/>
</dbReference>
<evidence type="ECO:0000313" key="16">
    <source>
        <dbReference type="Proteomes" id="UP001237156"/>
    </source>
</evidence>
<accession>A0AAW6RPH3</accession>
<dbReference type="Gene3D" id="3.40.50.300">
    <property type="entry name" value="P-loop containing nucleotide triphosphate hydrolases"/>
    <property type="match status" value="1"/>
</dbReference>
<dbReference type="SUPFAM" id="SSF52540">
    <property type="entry name" value="P-loop containing nucleoside triphosphate hydrolases"/>
    <property type="match status" value="1"/>
</dbReference>
<dbReference type="GO" id="GO:0052381">
    <property type="term" value="F:tRNA dimethylallyltransferase activity"/>
    <property type="evidence" value="ECO:0007669"/>
    <property type="project" value="UniProtKB-UniRule"/>
</dbReference>
<evidence type="ECO:0000256" key="2">
    <source>
        <dbReference type="ARBA" id="ARBA00003213"/>
    </source>
</evidence>